<comment type="subcellular location">
    <subcellularLocation>
        <location evidence="1">Membrane</location>
        <topology evidence="1">Multi-pass membrane protein</topology>
    </subcellularLocation>
</comment>
<evidence type="ECO:0000259" key="11">
    <source>
        <dbReference type="Pfam" id="PF13967"/>
    </source>
</evidence>
<feature type="transmembrane region" description="Helical" evidence="9">
    <location>
        <begin position="485"/>
        <end position="511"/>
    </location>
</feature>
<feature type="transmembrane region" description="Helical" evidence="9">
    <location>
        <begin position="121"/>
        <end position="140"/>
    </location>
</feature>
<feature type="transmembrane region" description="Helical" evidence="9">
    <location>
        <begin position="35"/>
        <end position="57"/>
    </location>
</feature>
<feature type="transmembrane region" description="Helical" evidence="9">
    <location>
        <begin position="395"/>
        <end position="418"/>
    </location>
</feature>
<dbReference type="AlphaFoldDB" id="A0A6A6WDW4"/>
<evidence type="ECO:0000256" key="6">
    <source>
        <dbReference type="ARBA" id="ARBA00023136"/>
    </source>
</evidence>
<feature type="transmembrane region" description="Helical" evidence="9">
    <location>
        <begin position="655"/>
        <end position="676"/>
    </location>
</feature>
<keyword evidence="14" id="KW-1185">Reference proteome</keyword>
<accession>A0A6A6WDW4</accession>
<dbReference type="RefSeq" id="XP_033603459.1">
    <property type="nucleotide sequence ID" value="XM_033742330.1"/>
</dbReference>
<name>A0A6A6WDW4_9PEZI</name>
<dbReference type="InterPro" id="IPR027815">
    <property type="entry name" value="CSC1/OSCA1-like_cyt"/>
</dbReference>
<dbReference type="PANTHER" id="PTHR13018">
    <property type="entry name" value="PROBABLE MEMBRANE PROTEIN DUF221-RELATED"/>
    <property type="match status" value="1"/>
</dbReference>
<evidence type="ECO:0000256" key="1">
    <source>
        <dbReference type="ARBA" id="ARBA00004141"/>
    </source>
</evidence>
<dbReference type="Pfam" id="PF02714">
    <property type="entry name" value="RSN1_7TM"/>
    <property type="match status" value="1"/>
</dbReference>
<dbReference type="GeneID" id="54483384"/>
<reference evidence="13" key="1">
    <citation type="journal article" date="2020" name="Stud. Mycol.">
        <title>101 Dothideomycetes genomes: a test case for predicting lifestyles and emergence of pathogens.</title>
        <authorList>
            <person name="Haridas S."/>
            <person name="Albert R."/>
            <person name="Binder M."/>
            <person name="Bloem J."/>
            <person name="Labutti K."/>
            <person name="Salamov A."/>
            <person name="Andreopoulos B."/>
            <person name="Baker S."/>
            <person name="Barry K."/>
            <person name="Bills G."/>
            <person name="Bluhm B."/>
            <person name="Cannon C."/>
            <person name="Castanera R."/>
            <person name="Culley D."/>
            <person name="Daum C."/>
            <person name="Ezra D."/>
            <person name="Gonzalez J."/>
            <person name="Henrissat B."/>
            <person name="Kuo A."/>
            <person name="Liang C."/>
            <person name="Lipzen A."/>
            <person name="Lutzoni F."/>
            <person name="Magnuson J."/>
            <person name="Mondo S."/>
            <person name="Nolan M."/>
            <person name="Ohm R."/>
            <person name="Pangilinan J."/>
            <person name="Park H.-J."/>
            <person name="Ramirez L."/>
            <person name="Alfaro M."/>
            <person name="Sun H."/>
            <person name="Tritt A."/>
            <person name="Yoshinaga Y."/>
            <person name="Zwiers L.-H."/>
            <person name="Turgeon B."/>
            <person name="Goodwin S."/>
            <person name="Spatafora J."/>
            <person name="Crous P."/>
            <person name="Grigoriev I."/>
        </authorList>
    </citation>
    <scope>NUCLEOTIDE SEQUENCE</scope>
    <source>
        <strain evidence="13">CBS 121739</strain>
    </source>
</reference>
<feature type="transmembrane region" description="Helical" evidence="9">
    <location>
        <begin position="438"/>
        <end position="458"/>
    </location>
</feature>
<feature type="domain" description="CSC1/OSCA1-like cytosolic" evidence="12">
    <location>
        <begin position="212"/>
        <end position="378"/>
    </location>
</feature>
<feature type="region of interest" description="Disordered" evidence="8">
    <location>
        <begin position="942"/>
        <end position="982"/>
    </location>
</feature>
<keyword evidence="3" id="KW-0813">Transport</keyword>
<evidence type="ECO:0000256" key="5">
    <source>
        <dbReference type="ARBA" id="ARBA00022989"/>
    </source>
</evidence>
<evidence type="ECO:0000259" key="12">
    <source>
        <dbReference type="Pfam" id="PF14703"/>
    </source>
</evidence>
<dbReference type="GO" id="GO:0005227">
    <property type="term" value="F:calcium-activated cation channel activity"/>
    <property type="evidence" value="ECO:0007669"/>
    <property type="project" value="InterPro"/>
</dbReference>
<feature type="compositionally biased region" description="Polar residues" evidence="8">
    <location>
        <begin position="856"/>
        <end position="871"/>
    </location>
</feature>
<keyword evidence="6 9" id="KW-0472">Membrane</keyword>
<evidence type="ECO:0000256" key="4">
    <source>
        <dbReference type="ARBA" id="ARBA00022692"/>
    </source>
</evidence>
<sequence length="982" mass="111101">MSRVRAVLEARETSTTDEFLSLIANPFNSELQQDALLVSLATSLGVTVAIALLFCFIRPYNTVVYAPKLKHADAKHAPPVLGKGPFAWIKPVWKTTEEELIEKIGFDATLFLRFTRMCRNMFIVLTIIGCAIIIPVNVVGGKQTADAFSSQISTIYRLTPQYMFGAPFWGFVAIGYCLTAIVCPFLWWNYRAVARLRRKYFDSPEYQNSLHSRTILVTDIPQSLRNDDGVISLVDSVKATSSLPRTTIARNVKEIPEKLEEHEKAVRQLEKVLAKYLVDPDRLPATRPLCKPSKKDKSHPPNQKVDAIEYLTNRIESLEGEIRMQRESVDNRNPMSYGFASYKTIDEAHVLAHAAKGKKPKGARLRLSPKPSDLLWKNLGMGPSLRRYRRIINNLWVALLTIAWIVPNALIAVFLTDLSKLGRVWPAFQTELEAHQNGWAAVQGVAAPALTSLFYFFLPTIFRRLSARAGDVSKTSRERHVIHKLYAFFVFNNLIVFSFFSSVWGLVTFLINKRKKEHMSWSQALDEAEPLRKIMDTFSTVSPFWVNWLLQRNLGAAIDLSQIVNLAWGSLLRKFTHPTPRELIESTAPPPFDYASYYNYFLFYTTVALCFAAFQPIVLPVTCLYFTIDFVLKKYLLMYVFVTKTESGGQYWRILFNRFIFALLLANVFIALMVAAKAGETLVWQMLPAMAPLPFLIIGFKFYCHWAFDDQIYWYSKGNKKDKESAGLPDKPSRDRDRVAVRFGHPALYRKLMKPMVHEKARHMLTQIYGGRLNSDINDTNIGGYSDSMTMNRMSAGRPGKLSDHHPFELVKESQLDFEHFKDRAEFAQEHGGEGEMYGRPTDMIRPDTPGRLYSGDSSATHSRNVSVNSHMSDKTHTPERVLTPGEEQGTTYPAGYHVTPALRGASPGPGKRGAWEQVGLHAGRSTTTLNSQYSESYEALRGAAPMGTAEPHTAGSGQGRSSPYQTLDHEGGYDYFRGRHR</sequence>
<organism evidence="13 14">
    <name type="scientific">Pseudovirgaria hyperparasitica</name>
    <dbReference type="NCBI Taxonomy" id="470096"/>
    <lineage>
        <taxon>Eukaryota</taxon>
        <taxon>Fungi</taxon>
        <taxon>Dikarya</taxon>
        <taxon>Ascomycota</taxon>
        <taxon>Pezizomycotina</taxon>
        <taxon>Dothideomycetes</taxon>
        <taxon>Dothideomycetes incertae sedis</taxon>
        <taxon>Acrospermales</taxon>
        <taxon>Acrospermaceae</taxon>
        <taxon>Pseudovirgaria</taxon>
    </lineage>
</organism>
<dbReference type="PANTHER" id="PTHR13018:SF149">
    <property type="entry name" value="DOMAIN PROTEIN, PUTATIVE (AFU_ORTHOLOGUE AFUA_3G11660)-RELATED"/>
    <property type="match status" value="1"/>
</dbReference>
<dbReference type="InterPro" id="IPR032880">
    <property type="entry name" value="CSC1/OSCA1-like_N"/>
</dbReference>
<feature type="coiled-coil region" evidence="7">
    <location>
        <begin position="252"/>
        <end position="279"/>
    </location>
</feature>
<dbReference type="InterPro" id="IPR003864">
    <property type="entry name" value="CSC1/OSCA1-like_7TM"/>
</dbReference>
<dbReference type="InterPro" id="IPR045122">
    <property type="entry name" value="Csc1-like"/>
</dbReference>
<feature type="domain" description="CSC1/OSCA1-like 7TM region" evidence="10">
    <location>
        <begin position="389"/>
        <end position="673"/>
    </location>
</feature>
<dbReference type="Proteomes" id="UP000799437">
    <property type="component" value="Unassembled WGS sequence"/>
</dbReference>
<evidence type="ECO:0000313" key="13">
    <source>
        <dbReference type="EMBL" id="KAF2761008.1"/>
    </source>
</evidence>
<evidence type="ECO:0000256" key="7">
    <source>
        <dbReference type="SAM" id="Coils"/>
    </source>
</evidence>
<dbReference type="EMBL" id="ML996567">
    <property type="protein sequence ID" value="KAF2761008.1"/>
    <property type="molecule type" value="Genomic_DNA"/>
</dbReference>
<feature type="domain" description="CSC1/OSCA1-like N-terminal transmembrane" evidence="11">
    <location>
        <begin position="35"/>
        <end position="188"/>
    </location>
</feature>
<dbReference type="GO" id="GO:0005886">
    <property type="term" value="C:plasma membrane"/>
    <property type="evidence" value="ECO:0007669"/>
    <property type="project" value="TreeGrafter"/>
</dbReference>
<dbReference type="Pfam" id="PF14703">
    <property type="entry name" value="PHM7_cyt"/>
    <property type="match status" value="1"/>
</dbReference>
<dbReference type="Pfam" id="PF13967">
    <property type="entry name" value="RSN1_TM"/>
    <property type="match status" value="1"/>
</dbReference>
<evidence type="ECO:0000256" key="9">
    <source>
        <dbReference type="SAM" id="Phobius"/>
    </source>
</evidence>
<feature type="region of interest" description="Disordered" evidence="8">
    <location>
        <begin position="853"/>
        <end position="887"/>
    </location>
</feature>
<dbReference type="OrthoDB" id="2150324at2759"/>
<evidence type="ECO:0000313" key="14">
    <source>
        <dbReference type="Proteomes" id="UP000799437"/>
    </source>
</evidence>
<gene>
    <name evidence="13" type="ORF">EJ05DRAFT_449292</name>
</gene>
<feature type="transmembrane region" description="Helical" evidence="9">
    <location>
        <begin position="168"/>
        <end position="190"/>
    </location>
</feature>
<protein>
    <submittedName>
        <fullName evidence="13">DUF221-domain-containing protein</fullName>
    </submittedName>
</protein>
<evidence type="ECO:0000256" key="2">
    <source>
        <dbReference type="ARBA" id="ARBA00007779"/>
    </source>
</evidence>
<keyword evidence="5 9" id="KW-1133">Transmembrane helix</keyword>
<feature type="transmembrane region" description="Helical" evidence="9">
    <location>
        <begin position="601"/>
        <end position="628"/>
    </location>
</feature>
<proteinExistence type="inferred from homology"/>
<feature type="transmembrane region" description="Helical" evidence="9">
    <location>
        <begin position="682"/>
        <end position="704"/>
    </location>
</feature>
<evidence type="ECO:0000256" key="3">
    <source>
        <dbReference type="ARBA" id="ARBA00022448"/>
    </source>
</evidence>
<comment type="similarity">
    <text evidence="2">Belongs to the CSC1 (TC 1.A.17) family.</text>
</comment>
<evidence type="ECO:0000256" key="8">
    <source>
        <dbReference type="SAM" id="MobiDB-lite"/>
    </source>
</evidence>
<keyword evidence="4 9" id="KW-0812">Transmembrane</keyword>
<keyword evidence="7" id="KW-0175">Coiled coil</keyword>
<evidence type="ECO:0000259" key="10">
    <source>
        <dbReference type="Pfam" id="PF02714"/>
    </source>
</evidence>